<organism evidence="3 4">
    <name type="scientific">Tsuneonella deserti</name>
    <dbReference type="NCBI Taxonomy" id="2035528"/>
    <lineage>
        <taxon>Bacteria</taxon>
        <taxon>Pseudomonadati</taxon>
        <taxon>Pseudomonadota</taxon>
        <taxon>Alphaproteobacteria</taxon>
        <taxon>Sphingomonadales</taxon>
        <taxon>Erythrobacteraceae</taxon>
        <taxon>Tsuneonella</taxon>
    </lineage>
</organism>
<dbReference type="InterPro" id="IPR036388">
    <property type="entry name" value="WH-like_DNA-bd_sf"/>
</dbReference>
<reference evidence="4" key="1">
    <citation type="journal article" date="2019" name="Int. J. Syst. Evol. Microbiol.">
        <title>The Global Catalogue of Microorganisms (GCM) 10K type strain sequencing project: providing services to taxonomists for standard genome sequencing and annotation.</title>
        <authorList>
            <consortium name="The Broad Institute Genomics Platform"/>
            <consortium name="The Broad Institute Genome Sequencing Center for Infectious Disease"/>
            <person name="Wu L."/>
            <person name="Ma J."/>
        </authorList>
    </citation>
    <scope>NUCLEOTIDE SEQUENCE [LARGE SCALE GENOMIC DNA]</scope>
    <source>
        <strain evidence="4">CGMCC 1.15959</strain>
    </source>
</reference>
<dbReference type="SMART" id="SM00421">
    <property type="entry name" value="HTH_LUXR"/>
    <property type="match status" value="1"/>
</dbReference>
<keyword evidence="1" id="KW-0472">Membrane</keyword>
<dbReference type="RefSeq" id="WP_229658531.1">
    <property type="nucleotide sequence ID" value="NZ_BMKL01000001.1"/>
</dbReference>
<feature type="domain" description="HTH luxR-type" evidence="2">
    <location>
        <begin position="8"/>
        <end position="65"/>
    </location>
</feature>
<dbReference type="InterPro" id="IPR000792">
    <property type="entry name" value="Tscrpt_reg_LuxR_C"/>
</dbReference>
<dbReference type="Gene3D" id="1.10.10.10">
    <property type="entry name" value="Winged helix-like DNA-binding domain superfamily/Winged helix DNA-binding domain"/>
    <property type="match status" value="1"/>
</dbReference>
<sequence>MLREAGTLRPLTDRERAVLDGVDRRLPLKAVAAELGISESRVNQHIRALKERYGVHSLPDLVTAWREQDTENTQEALYRNSAWRIPQVPEGDRQGDERSRVAPGEFVLADAAPLAIEAPWLSRIEPRVVPGMLDGDNAVLLRLALIIGLALGLVAVIVLVVTASLTLSEALEGKAAVPAEKSAPAG</sequence>
<keyword evidence="4" id="KW-1185">Reference proteome</keyword>
<keyword evidence="1" id="KW-1133">Transmembrane helix</keyword>
<dbReference type="Proteomes" id="UP000619041">
    <property type="component" value="Unassembled WGS sequence"/>
</dbReference>
<evidence type="ECO:0000313" key="3">
    <source>
        <dbReference type="EMBL" id="GGD99570.1"/>
    </source>
</evidence>
<proteinExistence type="predicted"/>
<evidence type="ECO:0000313" key="4">
    <source>
        <dbReference type="Proteomes" id="UP000619041"/>
    </source>
</evidence>
<protein>
    <recommendedName>
        <fullName evidence="2">HTH luxR-type domain-containing protein</fullName>
    </recommendedName>
</protein>
<comment type="caution">
    <text evidence="3">The sequence shown here is derived from an EMBL/GenBank/DDBJ whole genome shotgun (WGS) entry which is preliminary data.</text>
</comment>
<dbReference type="EMBL" id="BMKL01000001">
    <property type="protein sequence ID" value="GGD99570.1"/>
    <property type="molecule type" value="Genomic_DNA"/>
</dbReference>
<keyword evidence="1" id="KW-0812">Transmembrane</keyword>
<evidence type="ECO:0000256" key="1">
    <source>
        <dbReference type="SAM" id="Phobius"/>
    </source>
</evidence>
<gene>
    <name evidence="3" type="ORF">GCM10011515_19260</name>
</gene>
<name>A0ABQ1SBZ9_9SPHN</name>
<dbReference type="SUPFAM" id="SSF46894">
    <property type="entry name" value="C-terminal effector domain of the bipartite response regulators"/>
    <property type="match status" value="1"/>
</dbReference>
<evidence type="ECO:0000259" key="2">
    <source>
        <dbReference type="SMART" id="SM00421"/>
    </source>
</evidence>
<accession>A0ABQ1SBZ9</accession>
<feature type="transmembrane region" description="Helical" evidence="1">
    <location>
        <begin position="139"/>
        <end position="161"/>
    </location>
</feature>
<dbReference type="InterPro" id="IPR016032">
    <property type="entry name" value="Sig_transdc_resp-reg_C-effctor"/>
</dbReference>
<dbReference type="Pfam" id="PF00196">
    <property type="entry name" value="GerE"/>
    <property type="match status" value="1"/>
</dbReference>